<dbReference type="Proteomes" id="UP000265520">
    <property type="component" value="Unassembled WGS sequence"/>
</dbReference>
<keyword evidence="2" id="KW-1185">Reference proteome</keyword>
<evidence type="ECO:0000313" key="1">
    <source>
        <dbReference type="EMBL" id="MCH95470.1"/>
    </source>
</evidence>
<organism evidence="1 2">
    <name type="scientific">Trifolium medium</name>
    <dbReference type="NCBI Taxonomy" id="97028"/>
    <lineage>
        <taxon>Eukaryota</taxon>
        <taxon>Viridiplantae</taxon>
        <taxon>Streptophyta</taxon>
        <taxon>Embryophyta</taxon>
        <taxon>Tracheophyta</taxon>
        <taxon>Spermatophyta</taxon>
        <taxon>Magnoliopsida</taxon>
        <taxon>eudicotyledons</taxon>
        <taxon>Gunneridae</taxon>
        <taxon>Pentapetalae</taxon>
        <taxon>rosids</taxon>
        <taxon>fabids</taxon>
        <taxon>Fabales</taxon>
        <taxon>Fabaceae</taxon>
        <taxon>Papilionoideae</taxon>
        <taxon>50 kb inversion clade</taxon>
        <taxon>NPAAA clade</taxon>
        <taxon>Hologalegina</taxon>
        <taxon>IRL clade</taxon>
        <taxon>Trifolieae</taxon>
        <taxon>Trifolium</taxon>
    </lineage>
</organism>
<accession>A0A392N6P3</accession>
<protein>
    <submittedName>
        <fullName evidence="1">Uncharacterized protein</fullName>
    </submittedName>
</protein>
<dbReference type="EMBL" id="LXQA010029902">
    <property type="protein sequence ID" value="MCH95470.1"/>
    <property type="molecule type" value="Genomic_DNA"/>
</dbReference>
<dbReference type="AlphaFoldDB" id="A0A392N6P3"/>
<reference evidence="1 2" key="1">
    <citation type="journal article" date="2018" name="Front. Plant Sci.">
        <title>Red Clover (Trifolium pratense) and Zigzag Clover (T. medium) - A Picture of Genomic Similarities and Differences.</title>
        <authorList>
            <person name="Dluhosova J."/>
            <person name="Istvanek J."/>
            <person name="Nedelnik J."/>
            <person name="Repkova J."/>
        </authorList>
    </citation>
    <scope>NUCLEOTIDE SEQUENCE [LARGE SCALE GENOMIC DNA]</scope>
    <source>
        <strain evidence="2">cv. 10/8</strain>
        <tissue evidence="1">Leaf</tissue>
    </source>
</reference>
<sequence>MDRNEAVFFEQYGAFEAQRKAEEEARVAAAAARSPAFTYSELGLDDPGDVCSAIALCTQGIARQDMDISRSLLLNDPALKP</sequence>
<proteinExistence type="predicted"/>
<comment type="caution">
    <text evidence="1">The sequence shown here is derived from an EMBL/GenBank/DDBJ whole genome shotgun (WGS) entry which is preliminary data.</text>
</comment>
<evidence type="ECO:0000313" key="2">
    <source>
        <dbReference type="Proteomes" id="UP000265520"/>
    </source>
</evidence>
<name>A0A392N6P3_9FABA</name>